<accession>A0A0S4IR44</accession>
<protein>
    <submittedName>
        <fullName evidence="3">Transmembrane protein, putative</fullName>
    </submittedName>
</protein>
<evidence type="ECO:0000313" key="4">
    <source>
        <dbReference type="Proteomes" id="UP000051952"/>
    </source>
</evidence>
<keyword evidence="2 3" id="KW-0812">Transmembrane</keyword>
<evidence type="ECO:0000256" key="2">
    <source>
        <dbReference type="SAM" id="Phobius"/>
    </source>
</evidence>
<sequence>MPVVHSAHANDNSNEAIGARNAPSALHQRPLPVPSSISTRSTTLDPIATAANTNTTTVSTNHSSTHTTARITWPIFTAVIVNLFAAAVIAFSLTFFPLLDRHVDIALASGEAFANTLINNALDQVERAMSTCARGFESLDSAGIQNLYIVDTPSVSKYWMLRARLVGDLTLWLTFDDGTAIFVGRNVPCDNTIPRTRNATTVWVTELYSNGTFYAEQWLMRSINTSLIPDSRIGPFPTPYRPRQTPWYQDYVNSIYAHWRSPEVDTLQQFTAMRIGAQGGLNTTAKYCVYMAEVDSDALTQLLSAIYVSQSGQMVIIHTATGSLLGANFPFNSLVNNSASGGVLRPRRFTEVGSAAPLMADVLHRFENTILNCSSPCELDAGVSFDKLFVRVRHLESQDLGLDVRVVIAMRAIDFLQDIKDTESWSLSVTLPALLVVVAMFAVATWLTIHRAGMFLRFEGRRRSRQRGDHRSSLGSSVVGGDLSTHGSSTS</sequence>
<proteinExistence type="predicted"/>
<gene>
    <name evidence="3" type="ORF">BSAL_54680</name>
</gene>
<feature type="transmembrane region" description="Helical" evidence="2">
    <location>
        <begin position="75"/>
        <end position="99"/>
    </location>
</feature>
<evidence type="ECO:0000256" key="1">
    <source>
        <dbReference type="SAM" id="MobiDB-lite"/>
    </source>
</evidence>
<dbReference type="VEuPathDB" id="TriTrypDB:BSAL_54680"/>
<evidence type="ECO:0000313" key="3">
    <source>
        <dbReference type="EMBL" id="CUE72969.1"/>
    </source>
</evidence>
<dbReference type="AlphaFoldDB" id="A0A0S4IR44"/>
<keyword evidence="2" id="KW-1133">Transmembrane helix</keyword>
<feature type="transmembrane region" description="Helical" evidence="2">
    <location>
        <begin position="425"/>
        <end position="449"/>
    </location>
</feature>
<feature type="region of interest" description="Disordered" evidence="1">
    <location>
        <begin position="467"/>
        <end position="491"/>
    </location>
</feature>
<dbReference type="Proteomes" id="UP000051952">
    <property type="component" value="Unassembled WGS sequence"/>
</dbReference>
<reference evidence="4" key="1">
    <citation type="submission" date="2015-09" db="EMBL/GenBank/DDBJ databases">
        <authorList>
            <consortium name="Pathogen Informatics"/>
        </authorList>
    </citation>
    <scope>NUCLEOTIDE SEQUENCE [LARGE SCALE GENOMIC DNA]</scope>
    <source>
        <strain evidence="4">Lake Konstanz</strain>
    </source>
</reference>
<organism evidence="3 4">
    <name type="scientific">Bodo saltans</name>
    <name type="common">Flagellated protozoan</name>
    <dbReference type="NCBI Taxonomy" id="75058"/>
    <lineage>
        <taxon>Eukaryota</taxon>
        <taxon>Discoba</taxon>
        <taxon>Euglenozoa</taxon>
        <taxon>Kinetoplastea</taxon>
        <taxon>Metakinetoplastina</taxon>
        <taxon>Eubodonida</taxon>
        <taxon>Bodonidae</taxon>
        <taxon>Bodo</taxon>
    </lineage>
</organism>
<keyword evidence="2" id="KW-0472">Membrane</keyword>
<feature type="compositionally biased region" description="Low complexity" evidence="1">
    <location>
        <begin position="473"/>
        <end position="484"/>
    </location>
</feature>
<dbReference type="EMBL" id="CYKH01000141">
    <property type="protein sequence ID" value="CUE72969.1"/>
    <property type="molecule type" value="Genomic_DNA"/>
</dbReference>
<keyword evidence="4" id="KW-1185">Reference proteome</keyword>
<name>A0A0S4IR44_BODSA</name>